<dbReference type="AlphaFoldDB" id="A0A075UY08"/>
<feature type="transmembrane region" description="Helical" evidence="2">
    <location>
        <begin position="141"/>
        <end position="174"/>
    </location>
</feature>
<name>A0A075UY08_9PSEU</name>
<feature type="transmembrane region" description="Helical" evidence="2">
    <location>
        <begin position="55"/>
        <end position="73"/>
    </location>
</feature>
<keyword evidence="2" id="KW-0812">Transmembrane</keyword>
<evidence type="ECO:0000313" key="5">
    <source>
        <dbReference type="Proteomes" id="UP000028492"/>
    </source>
</evidence>
<dbReference type="GO" id="GO:0004190">
    <property type="term" value="F:aspartic-type endopeptidase activity"/>
    <property type="evidence" value="ECO:0007669"/>
    <property type="project" value="InterPro"/>
</dbReference>
<keyword evidence="2" id="KW-0472">Membrane</keyword>
<gene>
    <name evidence="4" type="ORF">AJAP_25200</name>
</gene>
<reference evidence="4 5" key="1">
    <citation type="journal article" date="2014" name="J. Biotechnol.">
        <title>Complete genome sequence of the actinobacterium Amycolatopsis japonica MG417-CF17(T) (=DSM 44213T) producing (S,S)-N,N'-ethylenediaminedisuccinic acid.</title>
        <authorList>
            <person name="Stegmann E."/>
            <person name="Albersmeier A."/>
            <person name="Spohn M."/>
            <person name="Gert H."/>
            <person name="Weber T."/>
            <person name="Wohlleben W."/>
            <person name="Kalinowski J."/>
            <person name="Ruckert C."/>
        </authorList>
    </citation>
    <scope>NUCLEOTIDE SEQUENCE [LARGE SCALE GENOMIC DNA]</scope>
    <source>
        <strain evidence="5">MG417-CF17 (DSM 44213)</strain>
    </source>
</reference>
<dbReference type="GO" id="GO:0006465">
    <property type="term" value="P:signal peptide processing"/>
    <property type="evidence" value="ECO:0007669"/>
    <property type="project" value="TreeGrafter"/>
</dbReference>
<protein>
    <submittedName>
        <fullName evidence="4">Putative membrane protein</fullName>
    </submittedName>
</protein>
<feature type="transmembrane region" description="Helical" evidence="2">
    <location>
        <begin position="108"/>
        <end position="129"/>
    </location>
</feature>
<dbReference type="GO" id="GO:0005886">
    <property type="term" value="C:plasma membrane"/>
    <property type="evidence" value="ECO:0007669"/>
    <property type="project" value="TreeGrafter"/>
</dbReference>
<feature type="transmembrane region" description="Helical" evidence="2">
    <location>
        <begin position="180"/>
        <end position="199"/>
    </location>
</feature>
<dbReference type="Gene3D" id="1.20.120.1220">
    <property type="match status" value="1"/>
</dbReference>
<organism evidence="4 5">
    <name type="scientific">Amycolatopsis japonica</name>
    <dbReference type="NCBI Taxonomy" id="208439"/>
    <lineage>
        <taxon>Bacteria</taxon>
        <taxon>Bacillati</taxon>
        <taxon>Actinomycetota</taxon>
        <taxon>Actinomycetes</taxon>
        <taxon>Pseudonocardiales</taxon>
        <taxon>Pseudonocardiaceae</taxon>
        <taxon>Amycolatopsis</taxon>
        <taxon>Amycolatopsis japonica group</taxon>
    </lineage>
</organism>
<feature type="domain" description="Prepilin type IV endopeptidase peptidase" evidence="3">
    <location>
        <begin position="63"/>
        <end position="167"/>
    </location>
</feature>
<dbReference type="InterPro" id="IPR050882">
    <property type="entry name" value="Prepilin_peptidase/N-MTase"/>
</dbReference>
<comment type="similarity">
    <text evidence="1">Belongs to the peptidase A24 family.</text>
</comment>
<evidence type="ECO:0000313" key="4">
    <source>
        <dbReference type="EMBL" id="AIG77888.1"/>
    </source>
</evidence>
<dbReference type="EMBL" id="CP008953">
    <property type="protein sequence ID" value="AIG77888.1"/>
    <property type="molecule type" value="Genomic_DNA"/>
</dbReference>
<dbReference type="Proteomes" id="UP000028492">
    <property type="component" value="Chromosome"/>
</dbReference>
<dbReference type="PANTHER" id="PTHR30487:SF0">
    <property type="entry name" value="PREPILIN LEADER PEPTIDASE_N-METHYLTRANSFERASE-RELATED"/>
    <property type="match status" value="1"/>
</dbReference>
<dbReference type="Pfam" id="PF01478">
    <property type="entry name" value="Peptidase_A24"/>
    <property type="match status" value="1"/>
</dbReference>
<evidence type="ECO:0000256" key="1">
    <source>
        <dbReference type="ARBA" id="ARBA00005801"/>
    </source>
</evidence>
<feature type="transmembrane region" description="Helical" evidence="2">
    <location>
        <begin position="29"/>
        <end position="49"/>
    </location>
</feature>
<dbReference type="PANTHER" id="PTHR30487">
    <property type="entry name" value="TYPE 4 PREPILIN-LIKE PROTEINS LEADER PEPTIDE-PROCESSING ENZYME"/>
    <property type="match status" value="1"/>
</dbReference>
<dbReference type="InterPro" id="IPR000045">
    <property type="entry name" value="Prepilin_IV_endopep_pep"/>
</dbReference>
<keyword evidence="5" id="KW-1185">Reference proteome</keyword>
<sequence length="203" mass="20030">MFTPIAFAVAGAGSALATRSCLRRAGAPITAWAAALTAAALVAVCLRYQSGAWPSWWLTVPAVLTVFAVPLALADLKYRRLPDILTLPAYPALAVALAIAAYGGGAAIAWRAVLGALVFGGAHALVHAVSPRSLGAGDVKLAGSLGAVLAATGWPSIVLGAVAAALLSVALAVGGPRHPTVPHGPGLLVAAWALAVFAGPGPG</sequence>
<dbReference type="HOGENOM" id="CLU_057101_11_1_11"/>
<evidence type="ECO:0000259" key="3">
    <source>
        <dbReference type="Pfam" id="PF01478"/>
    </source>
</evidence>
<feature type="transmembrane region" description="Helical" evidence="2">
    <location>
        <begin position="85"/>
        <end position="102"/>
    </location>
</feature>
<proteinExistence type="inferred from homology"/>
<dbReference type="STRING" id="208439.AJAP_25200"/>
<dbReference type="RefSeq" id="WP_038515612.1">
    <property type="nucleotide sequence ID" value="NZ_CP008953.1"/>
</dbReference>
<accession>A0A075UY08</accession>
<dbReference type="eggNOG" id="COG1989">
    <property type="taxonomic scope" value="Bacteria"/>
</dbReference>
<keyword evidence="2" id="KW-1133">Transmembrane helix</keyword>
<dbReference type="KEGG" id="aja:AJAP_25200"/>
<evidence type="ECO:0000256" key="2">
    <source>
        <dbReference type="SAM" id="Phobius"/>
    </source>
</evidence>